<evidence type="ECO:0000259" key="11">
    <source>
        <dbReference type="PROSITE" id="PS51698"/>
    </source>
</evidence>
<evidence type="ECO:0000256" key="2">
    <source>
        <dbReference type="ARBA" id="ARBA00004906"/>
    </source>
</evidence>
<feature type="repeat" description="ARM" evidence="7">
    <location>
        <begin position="760"/>
        <end position="802"/>
    </location>
</feature>
<feature type="domain" description="U-box" evidence="11">
    <location>
        <begin position="257"/>
        <end position="332"/>
    </location>
</feature>
<dbReference type="InterPro" id="IPR013083">
    <property type="entry name" value="Znf_RING/FYVE/PHD"/>
</dbReference>
<keyword evidence="4" id="KW-0808">Transferase</keyword>
<evidence type="ECO:0000256" key="1">
    <source>
        <dbReference type="ARBA" id="ARBA00000900"/>
    </source>
</evidence>
<dbReference type="FunFam" id="1.20.930.20:FF:000002">
    <property type="entry name" value="RING-type E3 ubiquitin transferase"/>
    <property type="match status" value="1"/>
</dbReference>
<dbReference type="InterPro" id="IPR058678">
    <property type="entry name" value="ARM_PUB"/>
</dbReference>
<name>A0A388K3W7_CHABU</name>
<feature type="region of interest" description="Disordered" evidence="9">
    <location>
        <begin position="608"/>
        <end position="628"/>
    </location>
</feature>
<dbReference type="SUPFAM" id="SSF57850">
    <property type="entry name" value="RING/U-box"/>
    <property type="match status" value="1"/>
</dbReference>
<proteinExistence type="predicted"/>
<dbReference type="SMART" id="SM00185">
    <property type="entry name" value="ARM"/>
    <property type="match status" value="6"/>
</dbReference>
<dbReference type="EC" id="2.3.2.27" evidence="3"/>
<dbReference type="InterPro" id="IPR045210">
    <property type="entry name" value="RING-Ubox_PUB"/>
</dbReference>
<dbReference type="GO" id="GO:0016567">
    <property type="term" value="P:protein ubiquitination"/>
    <property type="evidence" value="ECO:0007669"/>
    <property type="project" value="UniProtKB-UniPathway"/>
</dbReference>
<dbReference type="CDD" id="cd21037">
    <property type="entry name" value="MLKL_NTD"/>
    <property type="match status" value="1"/>
</dbReference>
<reference evidence="12 13" key="1">
    <citation type="journal article" date="2018" name="Cell">
        <title>The Chara Genome: Secondary Complexity and Implications for Plant Terrestrialization.</title>
        <authorList>
            <person name="Nishiyama T."/>
            <person name="Sakayama H."/>
            <person name="Vries J.D."/>
            <person name="Buschmann H."/>
            <person name="Saint-Marcoux D."/>
            <person name="Ullrich K.K."/>
            <person name="Haas F.B."/>
            <person name="Vanderstraeten L."/>
            <person name="Becker D."/>
            <person name="Lang D."/>
            <person name="Vosolsobe S."/>
            <person name="Rombauts S."/>
            <person name="Wilhelmsson P.K.I."/>
            <person name="Janitza P."/>
            <person name="Kern R."/>
            <person name="Heyl A."/>
            <person name="Rumpler F."/>
            <person name="Villalobos L.I.A.C."/>
            <person name="Clay J.M."/>
            <person name="Skokan R."/>
            <person name="Toyoda A."/>
            <person name="Suzuki Y."/>
            <person name="Kagoshima H."/>
            <person name="Schijlen E."/>
            <person name="Tajeshwar N."/>
            <person name="Catarino B."/>
            <person name="Hetherington A.J."/>
            <person name="Saltykova A."/>
            <person name="Bonnot C."/>
            <person name="Breuninger H."/>
            <person name="Symeonidi A."/>
            <person name="Radhakrishnan G.V."/>
            <person name="Van Nieuwerburgh F."/>
            <person name="Deforce D."/>
            <person name="Chang C."/>
            <person name="Karol K.G."/>
            <person name="Hedrich R."/>
            <person name="Ulvskov P."/>
            <person name="Glockner G."/>
            <person name="Delwiche C.F."/>
            <person name="Petrasek J."/>
            <person name="Van de Peer Y."/>
            <person name="Friml J."/>
            <person name="Beilby M."/>
            <person name="Dolan L."/>
            <person name="Kohara Y."/>
            <person name="Sugano S."/>
            <person name="Fujiyama A."/>
            <person name="Delaux P.-M."/>
            <person name="Quint M."/>
            <person name="TheiBen G."/>
            <person name="Hagemann M."/>
            <person name="Harholt J."/>
            <person name="Dunand C."/>
            <person name="Zachgo S."/>
            <person name="Langdale J."/>
            <person name="Maumus F."/>
            <person name="Straeten D.V.D."/>
            <person name="Gould S.B."/>
            <person name="Rensing S.A."/>
        </authorList>
    </citation>
    <scope>NUCLEOTIDE SEQUENCE [LARGE SCALE GENOMIC DNA]</scope>
    <source>
        <strain evidence="12 13">S276</strain>
    </source>
</reference>
<sequence>MVEPVSMLVGVAHLVTMIVALGERARIHKDNCENLVQRIKLIAPLIDEVKDSKTPLSEQAIAAFEQLENVLEKSKKLLEKCGTCSKMYMLVRGNMIINKFQDVTLDLDRCLQLIPLVNLKVSDDVRTQLQEVSDMLKKTKYAVDHREEQMSNELQELLAEQKEGIKANRELLAQLKEALEIKSSESIQGEAMALEEEREEARGEKDRIEEQYINQIIELLKNMDAADASDPAAASSSSSASTSGVLGAWDGAEEEDPIPADMKCPLSLELMGDPVIVVPSGVTYERAYIQRWMDDGNLTCPKTRVALTSTVLTPNYSLKSMIQSWCEKNNYPVPEPIRLDPPKRRSLTSQFAVAKGSNGPLVGDSSGGDGGGMAKVGGGGVVGNGGLTMHADQYYAQPGNAGIIDFQGAGHQMSVKSVKQMYAVSPEHQQVAGAGWEYGAGKPRRCGGEGAMNFMSGEDDGCDGSSPGWEEIYRQGQHPGAVGMYNGYDSGAMAMNGGIAARHRRVTSDCAEGMGDGGAAFRGGYPSHHSPVHPRMGFAPRQRMPPIPQHMMDGGGGALPYCMSGPRPPQHLQPVMMAGNPAAMRMGGGPLSRAQSVKEGGRFSLAREASPTPIQGPIAQLPQMSPEEARRVRREEEVAEMVKRLEDDDLQVLRQTTGELRLIAKFTKENRAGIAAGGGIPPLIRLLASPDAWIVENAVTALLNLSINMENKTDIVSAGAVPEFVRVLRVGSTVARENTAAALFSLSVNDENKVLIGQSGAIPALVDLLVNGGMTGKKDAATALYNLSILPANKLRIVRAGAVGPCIELMKNQPDQAMVEKAVAVVSNLATIPEGRAALGEEGAIPVIVETLEVGSWKAKENAAVTLLFMALNSQRHRALLIQEGAMPYLVALSKSEEASARAQEKANALLKFLRDGRLESMRREQSIA</sequence>
<feature type="coiled-coil region" evidence="8">
    <location>
        <begin position="158"/>
        <end position="218"/>
    </location>
</feature>
<dbReference type="PANTHER" id="PTHR23315:SF7">
    <property type="entry name" value="U-BOX DOMAIN-CONTAINING PROTEIN 4"/>
    <property type="match status" value="1"/>
</dbReference>
<dbReference type="Pfam" id="PF04564">
    <property type="entry name" value="U-box"/>
    <property type="match status" value="1"/>
</dbReference>
<dbReference type="OrthoDB" id="7537227at2759"/>
<evidence type="ECO:0000256" key="7">
    <source>
        <dbReference type="PROSITE-ProRule" id="PRU00259"/>
    </source>
</evidence>
<dbReference type="Gramene" id="GBG64750">
    <property type="protein sequence ID" value="GBG64750"/>
    <property type="gene ID" value="CBR_g46708"/>
</dbReference>
<dbReference type="Gene3D" id="1.25.10.10">
    <property type="entry name" value="Leucine-rich Repeat Variant"/>
    <property type="match status" value="2"/>
</dbReference>
<feature type="signal peptide" evidence="10">
    <location>
        <begin position="1"/>
        <end position="22"/>
    </location>
</feature>
<evidence type="ECO:0000313" key="12">
    <source>
        <dbReference type="EMBL" id="GBG64750.1"/>
    </source>
</evidence>
<dbReference type="PROSITE" id="PS51698">
    <property type="entry name" value="U_BOX"/>
    <property type="match status" value="1"/>
</dbReference>
<dbReference type="PANTHER" id="PTHR23315">
    <property type="entry name" value="U BOX DOMAIN-CONTAINING"/>
    <property type="match status" value="1"/>
</dbReference>
<comment type="pathway">
    <text evidence="2">Protein modification; protein ubiquitination.</text>
</comment>
<comment type="catalytic activity">
    <reaction evidence="1">
        <text>S-ubiquitinyl-[E2 ubiquitin-conjugating enzyme]-L-cysteine + [acceptor protein]-L-lysine = [E2 ubiquitin-conjugating enzyme]-L-cysteine + N(6)-ubiquitinyl-[acceptor protein]-L-lysine.</text>
        <dbReference type="EC" id="2.3.2.27"/>
    </reaction>
</comment>
<evidence type="ECO:0000256" key="3">
    <source>
        <dbReference type="ARBA" id="ARBA00012483"/>
    </source>
</evidence>
<evidence type="ECO:0000256" key="9">
    <source>
        <dbReference type="SAM" id="MobiDB-lite"/>
    </source>
</evidence>
<keyword evidence="6" id="KW-0833">Ubl conjugation pathway</keyword>
<evidence type="ECO:0000256" key="8">
    <source>
        <dbReference type="SAM" id="Coils"/>
    </source>
</evidence>
<keyword evidence="13" id="KW-1185">Reference proteome</keyword>
<accession>A0A388K3W7</accession>
<evidence type="ECO:0000256" key="4">
    <source>
        <dbReference type="ARBA" id="ARBA00022679"/>
    </source>
</evidence>
<evidence type="ECO:0000256" key="10">
    <source>
        <dbReference type="SAM" id="SignalP"/>
    </source>
</evidence>
<dbReference type="Gene3D" id="3.30.40.10">
    <property type="entry name" value="Zinc/RING finger domain, C3HC4 (zinc finger)"/>
    <property type="match status" value="1"/>
</dbReference>
<dbReference type="AlphaFoldDB" id="A0A388K3W7"/>
<dbReference type="InterPro" id="IPR016024">
    <property type="entry name" value="ARM-type_fold"/>
</dbReference>
<dbReference type="EMBL" id="BFEA01000054">
    <property type="protein sequence ID" value="GBG64750.1"/>
    <property type="molecule type" value="Genomic_DNA"/>
</dbReference>
<dbReference type="InterPro" id="IPR000225">
    <property type="entry name" value="Armadillo"/>
</dbReference>
<dbReference type="Proteomes" id="UP000265515">
    <property type="component" value="Unassembled WGS sequence"/>
</dbReference>
<dbReference type="PROSITE" id="PS50176">
    <property type="entry name" value="ARM_REPEAT"/>
    <property type="match status" value="3"/>
</dbReference>
<comment type="caution">
    <text evidence="12">The sequence shown here is derived from an EMBL/GenBank/DDBJ whole genome shotgun (WGS) entry which is preliminary data.</text>
</comment>
<dbReference type="InterPro" id="IPR059179">
    <property type="entry name" value="MLKL-like_MCAfunc"/>
</dbReference>
<organism evidence="12 13">
    <name type="scientific">Chara braunii</name>
    <name type="common">Braun's stonewort</name>
    <dbReference type="NCBI Taxonomy" id="69332"/>
    <lineage>
        <taxon>Eukaryota</taxon>
        <taxon>Viridiplantae</taxon>
        <taxon>Streptophyta</taxon>
        <taxon>Charophyceae</taxon>
        <taxon>Charales</taxon>
        <taxon>Characeae</taxon>
        <taxon>Chara</taxon>
    </lineage>
</organism>
<evidence type="ECO:0000313" key="13">
    <source>
        <dbReference type="Proteomes" id="UP000265515"/>
    </source>
</evidence>
<dbReference type="SMART" id="SM00504">
    <property type="entry name" value="Ubox"/>
    <property type="match status" value="1"/>
</dbReference>
<gene>
    <name evidence="12" type="ORF">CBR_g46708</name>
</gene>
<dbReference type="Gene3D" id="1.20.930.20">
    <property type="entry name" value="Adaptor protein Cbl, N-terminal domain"/>
    <property type="match status" value="1"/>
</dbReference>
<dbReference type="InterPro" id="IPR011989">
    <property type="entry name" value="ARM-like"/>
</dbReference>
<dbReference type="FunFam" id="1.25.10.10:FF:000082">
    <property type="entry name" value="RING-type E3 ubiquitin transferase"/>
    <property type="match status" value="1"/>
</dbReference>
<evidence type="ECO:0000256" key="6">
    <source>
        <dbReference type="ARBA" id="ARBA00022786"/>
    </source>
</evidence>
<dbReference type="UniPathway" id="UPA00143"/>
<dbReference type="STRING" id="69332.A0A388K3W7"/>
<keyword evidence="8" id="KW-0175">Coiled coil</keyword>
<evidence type="ECO:0000256" key="5">
    <source>
        <dbReference type="ARBA" id="ARBA00022737"/>
    </source>
</evidence>
<dbReference type="InterPro" id="IPR003613">
    <property type="entry name" value="Ubox_domain"/>
</dbReference>
<dbReference type="InterPro" id="IPR045766">
    <property type="entry name" value="MCAfunc"/>
</dbReference>
<dbReference type="Pfam" id="PF25598">
    <property type="entry name" value="ARM_PUB"/>
    <property type="match status" value="1"/>
</dbReference>
<feature type="repeat" description="ARM" evidence="7">
    <location>
        <begin position="719"/>
        <end position="761"/>
    </location>
</feature>
<dbReference type="SUPFAM" id="SSF48371">
    <property type="entry name" value="ARM repeat"/>
    <property type="match status" value="1"/>
</dbReference>
<keyword evidence="5" id="KW-0677">Repeat</keyword>
<dbReference type="InterPro" id="IPR036537">
    <property type="entry name" value="Adaptor_Cbl_N_dom_sf"/>
</dbReference>
<keyword evidence="10" id="KW-0732">Signal</keyword>
<dbReference type="Pfam" id="PF19584">
    <property type="entry name" value="MCAfunc"/>
    <property type="match status" value="1"/>
</dbReference>
<feature type="repeat" description="ARM" evidence="7">
    <location>
        <begin position="678"/>
        <end position="720"/>
    </location>
</feature>
<dbReference type="CDD" id="cd16664">
    <property type="entry name" value="RING-Ubox_PUB"/>
    <property type="match status" value="1"/>
</dbReference>
<dbReference type="GO" id="GO:0007166">
    <property type="term" value="P:cell surface receptor signaling pathway"/>
    <property type="evidence" value="ECO:0007669"/>
    <property type="project" value="InterPro"/>
</dbReference>
<protein>
    <recommendedName>
        <fullName evidence="3">RING-type E3 ubiquitin transferase</fullName>
        <ecNumber evidence="3">2.3.2.27</ecNumber>
    </recommendedName>
</protein>
<dbReference type="GO" id="GO:0061630">
    <property type="term" value="F:ubiquitin protein ligase activity"/>
    <property type="evidence" value="ECO:0007669"/>
    <property type="project" value="UniProtKB-EC"/>
</dbReference>
<feature type="chain" id="PRO_5017452544" description="RING-type E3 ubiquitin transferase" evidence="10">
    <location>
        <begin position="23"/>
        <end position="929"/>
    </location>
</feature>